<evidence type="ECO:0000313" key="2">
    <source>
        <dbReference type="Proteomes" id="UP000319263"/>
    </source>
</evidence>
<dbReference type="SUPFAM" id="SSF69322">
    <property type="entry name" value="Tricorn protease domain 2"/>
    <property type="match status" value="1"/>
</dbReference>
<gene>
    <name evidence="1" type="ORF">FOE78_18045</name>
</gene>
<reference evidence="1 2" key="1">
    <citation type="submission" date="2019-07" db="EMBL/GenBank/DDBJ databases">
        <title>Microlunatus dokdonensis sp. nov. isolated from the rhizospheric soil of the wild plant Elymus tsukushiensis.</title>
        <authorList>
            <person name="Ghim S.-Y."/>
            <person name="Hwang Y.-J."/>
            <person name="Son J.-S."/>
            <person name="Shin J.-H."/>
        </authorList>
    </citation>
    <scope>NUCLEOTIDE SEQUENCE [LARGE SCALE GENOMIC DNA]</scope>
    <source>
        <strain evidence="1 2">KUDC0627</strain>
    </source>
</reference>
<name>A0A516Q2F1_9ACTN</name>
<dbReference type="InterPro" id="IPR015943">
    <property type="entry name" value="WD40/YVTN_repeat-like_dom_sf"/>
</dbReference>
<dbReference type="Gene3D" id="2.130.10.10">
    <property type="entry name" value="YVTN repeat-like/Quinoprotein amine dehydrogenase"/>
    <property type="match status" value="1"/>
</dbReference>
<dbReference type="OrthoDB" id="9758793at2"/>
<protein>
    <recommendedName>
        <fullName evidence="3">Oligogalacturonide lyase</fullName>
    </recommendedName>
</protein>
<dbReference type="Proteomes" id="UP000319263">
    <property type="component" value="Chromosome"/>
</dbReference>
<organism evidence="1 2">
    <name type="scientific">Microlunatus elymi</name>
    <dbReference type="NCBI Taxonomy" id="2596828"/>
    <lineage>
        <taxon>Bacteria</taxon>
        <taxon>Bacillati</taxon>
        <taxon>Actinomycetota</taxon>
        <taxon>Actinomycetes</taxon>
        <taxon>Propionibacteriales</taxon>
        <taxon>Propionibacteriaceae</taxon>
        <taxon>Microlunatus</taxon>
    </lineage>
</organism>
<dbReference type="AlphaFoldDB" id="A0A516Q2F1"/>
<dbReference type="InterPro" id="IPR011659">
    <property type="entry name" value="WD40"/>
</dbReference>
<dbReference type="KEGG" id="mik:FOE78_18045"/>
<proteinExistence type="predicted"/>
<sequence>MIMPEPTGFGRLLPSETSHYTDPVTGVEVKVLTSHPAGSSKPYQTHPTWTADGEWILFRSDRDDGAQAYLVHETRGDILQLTEGATDTGSLNLDPASNTLYFMRRADEGRQLIGLNLKTLIPDALAGSIGPRTEYERVISTLPPDLRDSGGFAIDADGSAAYWGVGFGPAPDRSAALATAGRRVIDQQNLDPTEEREAARLRFEIQGRGPGGIRRIDLITGELSTVIDVDFRMGHVQTNPWVPGEIIYCHETTGDAPQRIWTVRADGSDNRPLYVETPDEWVTHETVSGADEVMFNLMAHLPYLAQKPSGVCVVDLRTGAMRVLGQAPGQGFWHCNGSPDRRWAVADDFTGNVTLIDRRSGELTVLTTDHKMRPDHTHPIFSPDSKRVLIQSGRPTDGRALDLMLIDIPAALQGREPALPQPSPAG</sequence>
<keyword evidence="2" id="KW-1185">Reference proteome</keyword>
<accession>A0A516Q2F1</accession>
<evidence type="ECO:0008006" key="3">
    <source>
        <dbReference type="Google" id="ProtNLM"/>
    </source>
</evidence>
<dbReference type="EMBL" id="CP041692">
    <property type="protein sequence ID" value="QDP97562.1"/>
    <property type="molecule type" value="Genomic_DNA"/>
</dbReference>
<evidence type="ECO:0000313" key="1">
    <source>
        <dbReference type="EMBL" id="QDP97562.1"/>
    </source>
</evidence>
<dbReference type="Pfam" id="PF07676">
    <property type="entry name" value="PD40"/>
    <property type="match status" value="2"/>
</dbReference>